<dbReference type="InterPro" id="IPR020084">
    <property type="entry name" value="NUDIX_hydrolase_CS"/>
</dbReference>
<keyword evidence="2 3" id="KW-0378">Hydrolase</keyword>
<sequence>MEKNYRPNVAGIILSPSYPFKCEVFIAQRSDIKGAWQFPQGGIDEGETPQIAILRELKEEIGTNNVDIITSCPDLYSYDFPEAVREKMKPFDGQRQKYFLLRLKSLNGINLHTKHPEFDLFKFVDIKDVLNLVNHFKKGIYSKVLKYFKEEGYI</sequence>
<evidence type="ECO:0000313" key="6">
    <source>
        <dbReference type="Proteomes" id="UP000002407"/>
    </source>
</evidence>
<evidence type="ECO:0000256" key="1">
    <source>
        <dbReference type="ARBA" id="ARBA00001936"/>
    </source>
</evidence>
<dbReference type="eggNOG" id="COG0494">
    <property type="taxonomic scope" value="Bacteria"/>
</dbReference>
<dbReference type="Gene3D" id="3.90.79.10">
    <property type="entry name" value="Nucleoside Triphosphate Pyrophosphohydrolase"/>
    <property type="match status" value="1"/>
</dbReference>
<dbReference type="Proteomes" id="UP000002407">
    <property type="component" value="Chromosome"/>
</dbReference>
<dbReference type="GO" id="GO:0005737">
    <property type="term" value="C:cytoplasm"/>
    <property type="evidence" value="ECO:0007669"/>
    <property type="project" value="TreeGrafter"/>
</dbReference>
<dbReference type="PANTHER" id="PTHR23114:SF17">
    <property type="entry name" value="M7GPPPN-MRNA HYDROLASE"/>
    <property type="match status" value="1"/>
</dbReference>
<organism evidence="5 6">
    <name type="scientific">Campylobacter hominis (strain ATCC BAA-381 / DSM 21671 / CCUG 45161 / LMG 19568 / NCTC 13146 / CH001A)</name>
    <dbReference type="NCBI Taxonomy" id="360107"/>
    <lineage>
        <taxon>Bacteria</taxon>
        <taxon>Pseudomonadati</taxon>
        <taxon>Campylobacterota</taxon>
        <taxon>Epsilonproteobacteria</taxon>
        <taxon>Campylobacterales</taxon>
        <taxon>Campylobacteraceae</taxon>
        <taxon>Campylobacter</taxon>
    </lineage>
</organism>
<name>A7I218_CAMHC</name>
<comment type="cofactor">
    <cofactor evidence="1">
        <name>Mn(2+)</name>
        <dbReference type="ChEBI" id="CHEBI:29035"/>
    </cofactor>
</comment>
<feature type="domain" description="Nudix hydrolase" evidence="4">
    <location>
        <begin position="4"/>
        <end position="146"/>
    </location>
</feature>
<evidence type="ECO:0000259" key="4">
    <source>
        <dbReference type="PROSITE" id="PS51462"/>
    </source>
</evidence>
<gene>
    <name evidence="5" type="ordered locus">CHAB381_0998</name>
</gene>
<dbReference type="KEGG" id="cha:CHAB381_0998"/>
<dbReference type="CDD" id="cd03671">
    <property type="entry name" value="NUDIX_Ap4A_hydrolase_plant_like"/>
    <property type="match status" value="1"/>
</dbReference>
<dbReference type="InterPro" id="IPR020476">
    <property type="entry name" value="Nudix_hydrolase"/>
</dbReference>
<dbReference type="STRING" id="360107.CHAB381_0998"/>
<dbReference type="Pfam" id="PF00293">
    <property type="entry name" value="NUDIX"/>
    <property type="match status" value="1"/>
</dbReference>
<dbReference type="GO" id="GO:0034353">
    <property type="term" value="F:mRNA 5'-diphosphatase activity"/>
    <property type="evidence" value="ECO:0007669"/>
    <property type="project" value="TreeGrafter"/>
</dbReference>
<dbReference type="NCBIfam" id="NF001936">
    <property type="entry name" value="PRK00714.1-3"/>
    <property type="match status" value="1"/>
</dbReference>
<dbReference type="SUPFAM" id="SSF55811">
    <property type="entry name" value="Nudix"/>
    <property type="match status" value="1"/>
</dbReference>
<protein>
    <submittedName>
        <fullName evidence="5">(Di)nucleoside polyphosphate hydrolase</fullName>
        <ecNumber evidence="5">3.6.1.-</ecNumber>
    </submittedName>
</protein>
<dbReference type="HOGENOM" id="CLU_087195_3_0_7"/>
<dbReference type="EMBL" id="CP000776">
    <property type="protein sequence ID" value="ABS51640.1"/>
    <property type="molecule type" value="Genomic_DNA"/>
</dbReference>
<keyword evidence="6" id="KW-1185">Reference proteome</keyword>
<dbReference type="AlphaFoldDB" id="A7I218"/>
<evidence type="ECO:0000256" key="2">
    <source>
        <dbReference type="ARBA" id="ARBA00022801"/>
    </source>
</evidence>
<dbReference type="InterPro" id="IPR015797">
    <property type="entry name" value="NUDIX_hydrolase-like_dom_sf"/>
</dbReference>
<dbReference type="InterPro" id="IPR022927">
    <property type="entry name" value="RppH"/>
</dbReference>
<dbReference type="PROSITE" id="PS51462">
    <property type="entry name" value="NUDIX"/>
    <property type="match status" value="1"/>
</dbReference>
<dbReference type="EC" id="3.6.1.-" evidence="5"/>
<dbReference type="RefSeq" id="WP_012108855.1">
    <property type="nucleotide sequence ID" value="NC_009714.1"/>
</dbReference>
<reference evidence="6" key="1">
    <citation type="submission" date="2007-07" db="EMBL/GenBank/DDBJ databases">
        <title>Complete genome sequence of Campylobacter hominis ATCC BAA-381, a commensal isolated from the human gastrointestinal tract.</title>
        <authorList>
            <person name="Fouts D.E."/>
            <person name="Mongodin E.F."/>
            <person name="Puiu D."/>
            <person name="Sebastian Y."/>
            <person name="Miller W.G."/>
            <person name="Mandrell R.E."/>
            <person name="Nelson K.E."/>
        </authorList>
    </citation>
    <scope>NUCLEOTIDE SEQUENCE [LARGE SCALE GENOMIC DNA]</scope>
    <source>
        <strain evidence="6">ATCC BAA-381 / LMG 19568 / NCTC 13146 / CH001A</strain>
    </source>
</reference>
<evidence type="ECO:0000313" key="5">
    <source>
        <dbReference type="EMBL" id="ABS51640.1"/>
    </source>
</evidence>
<dbReference type="PRINTS" id="PR00502">
    <property type="entry name" value="NUDIXFAMILY"/>
</dbReference>
<dbReference type="PANTHER" id="PTHR23114">
    <property type="entry name" value="M7GPPPN-MRNA HYDROLASE"/>
    <property type="match status" value="1"/>
</dbReference>
<dbReference type="OrthoDB" id="9810648at2"/>
<dbReference type="PROSITE" id="PS00893">
    <property type="entry name" value="NUDIX_BOX"/>
    <property type="match status" value="1"/>
</dbReference>
<proteinExistence type="inferred from homology"/>
<comment type="similarity">
    <text evidence="3">Belongs to the Nudix hydrolase family.</text>
</comment>
<dbReference type="InterPro" id="IPR000086">
    <property type="entry name" value="NUDIX_hydrolase_dom"/>
</dbReference>
<dbReference type="NCBIfam" id="NF001938">
    <property type="entry name" value="PRK00714.1-5"/>
    <property type="match status" value="1"/>
</dbReference>
<evidence type="ECO:0000256" key="3">
    <source>
        <dbReference type="RuleBase" id="RU003476"/>
    </source>
</evidence>
<dbReference type="GO" id="GO:0006402">
    <property type="term" value="P:mRNA catabolic process"/>
    <property type="evidence" value="ECO:0007669"/>
    <property type="project" value="TreeGrafter"/>
</dbReference>
<accession>A7I218</accession>